<proteinExistence type="predicted"/>
<dbReference type="EMBL" id="FNGF01000005">
    <property type="protein sequence ID" value="SDL37709.1"/>
    <property type="molecule type" value="Genomic_DNA"/>
</dbReference>
<accession>A0A1G9JJJ2</accession>
<organism evidence="2 3">
    <name type="scientific">Glycomyces sambucus</name>
    <dbReference type="NCBI Taxonomy" id="380244"/>
    <lineage>
        <taxon>Bacteria</taxon>
        <taxon>Bacillati</taxon>
        <taxon>Actinomycetota</taxon>
        <taxon>Actinomycetes</taxon>
        <taxon>Glycomycetales</taxon>
        <taxon>Glycomycetaceae</taxon>
        <taxon>Glycomyces</taxon>
    </lineage>
</organism>
<feature type="transmembrane region" description="Helical" evidence="1">
    <location>
        <begin position="14"/>
        <end position="39"/>
    </location>
</feature>
<evidence type="ECO:0000256" key="1">
    <source>
        <dbReference type="SAM" id="Phobius"/>
    </source>
</evidence>
<dbReference type="RefSeq" id="WP_143034843.1">
    <property type="nucleotide sequence ID" value="NZ_FNGF01000005.1"/>
</dbReference>
<evidence type="ECO:0000313" key="3">
    <source>
        <dbReference type="Proteomes" id="UP000198662"/>
    </source>
</evidence>
<keyword evidence="3" id="KW-1185">Reference proteome</keyword>
<keyword evidence="1" id="KW-0812">Transmembrane</keyword>
<reference evidence="3" key="1">
    <citation type="submission" date="2016-10" db="EMBL/GenBank/DDBJ databases">
        <authorList>
            <person name="Varghese N."/>
            <person name="Submissions S."/>
        </authorList>
    </citation>
    <scope>NUCLEOTIDE SEQUENCE [LARGE SCALE GENOMIC DNA]</scope>
    <source>
        <strain evidence="3">CGMCC 4.3147</strain>
    </source>
</reference>
<dbReference type="OrthoDB" id="9846817at2"/>
<name>A0A1G9JJJ2_9ACTN</name>
<protein>
    <submittedName>
        <fullName evidence="2">Uncharacterized protein</fullName>
    </submittedName>
</protein>
<keyword evidence="1" id="KW-0472">Membrane</keyword>
<feature type="transmembrane region" description="Helical" evidence="1">
    <location>
        <begin position="45"/>
        <end position="65"/>
    </location>
</feature>
<dbReference type="STRING" id="380244.SAMN05216298_3688"/>
<keyword evidence="1" id="KW-1133">Transmembrane helix</keyword>
<evidence type="ECO:0000313" key="2">
    <source>
        <dbReference type="EMBL" id="SDL37709.1"/>
    </source>
</evidence>
<sequence length="142" mass="15466">MSARSLVIAGPNRVLFGWLLGLSLGVAVMFGALTVGGVVDMSLQGLLVGMPAGCAGACAVVLAGWSRIGYDPRTKSLLAVGRKRFRPVFAKPAFVCVEYSRSQNRIYGVRPDGRRQRAQYPAWCYDRREWAAMVSRMPKAAE</sequence>
<dbReference type="Proteomes" id="UP000198662">
    <property type="component" value="Unassembled WGS sequence"/>
</dbReference>
<gene>
    <name evidence="2" type="ORF">SAMN05216298_3688</name>
</gene>
<dbReference type="AlphaFoldDB" id="A0A1G9JJJ2"/>